<evidence type="ECO:0000256" key="3">
    <source>
        <dbReference type="ARBA" id="ARBA00022723"/>
    </source>
</evidence>
<dbReference type="PRINTS" id="PR00463">
    <property type="entry name" value="EP450I"/>
</dbReference>
<dbReference type="Pfam" id="PF00067">
    <property type="entry name" value="p450"/>
    <property type="match status" value="1"/>
</dbReference>
<dbReference type="OrthoDB" id="1470350at2759"/>
<reference evidence="7" key="1">
    <citation type="submission" date="2022-10" db="EMBL/GenBank/DDBJ databases">
        <title>Tapping the CABI collections for fungal endophytes: first genome assemblies for Collariella, Neodidymelliopsis, Ascochyta clinopodiicola, Didymella pomorum, Didymosphaeria variabile, Neocosmospora piperis and Neocucurbitaria cava.</title>
        <authorList>
            <person name="Hill R."/>
        </authorList>
    </citation>
    <scope>NUCLEOTIDE SEQUENCE</scope>
    <source>
        <strain evidence="7">IMI 356814</strain>
    </source>
</reference>
<sequence length="410" mass="46609">MLTDGQQWQKHRKITAGAFTDKNNELVWSESIQQGHDMALYWGHKDSVRSVARDTRTLSLNVLASAGFGRSYQFQGDEERPPGTDLQDYKQSLQIILENCVLLFALGTKTIAKTWMPNKVSKLHQAVVSFKAYMTEVYENEKAALAEGRSTATNLMSALVRASQTHDDAEGLSETEIYGNMFVFNFAGHDTSTHTLTFAIYLLSTQPLTQDWLHEELQHVFGGRSVDDWSYTQDFSRLKRCLAVVFETLRLYTPSPIAKSTGQRPTMLKNGGKTYIIPENTLVIPNHIAVHSHPKYWGKDSMEWRPSRWIEQDASTSLDKETVFIPRKGQFIPWSDGLRVCPGKKFAQVELVAVVAALFRDWRVEPALREGELLNQAQGRVLKQVKEDTGQVLLLQMLHPENAPLVWKRR</sequence>
<comment type="similarity">
    <text evidence="2 6">Belongs to the cytochrome P450 family.</text>
</comment>
<dbReference type="PANTHER" id="PTHR24305:SF166">
    <property type="entry name" value="CYTOCHROME P450 12A4, MITOCHONDRIAL-RELATED"/>
    <property type="match status" value="1"/>
</dbReference>
<keyword evidence="3 5" id="KW-0479">Metal-binding</keyword>
<evidence type="ECO:0000256" key="1">
    <source>
        <dbReference type="ARBA" id="ARBA00001971"/>
    </source>
</evidence>
<dbReference type="Gene3D" id="1.10.630.10">
    <property type="entry name" value="Cytochrome P450"/>
    <property type="match status" value="1"/>
</dbReference>
<evidence type="ECO:0000256" key="5">
    <source>
        <dbReference type="PIRSR" id="PIRSR602401-1"/>
    </source>
</evidence>
<dbReference type="GO" id="GO:0004497">
    <property type="term" value="F:monooxygenase activity"/>
    <property type="evidence" value="ECO:0007669"/>
    <property type="project" value="UniProtKB-KW"/>
</dbReference>
<gene>
    <name evidence="7" type="ORF">N0V83_009987</name>
</gene>
<dbReference type="AlphaFoldDB" id="A0A9W9CID1"/>
<comment type="cofactor">
    <cofactor evidence="1 5">
        <name>heme</name>
        <dbReference type="ChEBI" id="CHEBI:30413"/>
    </cofactor>
</comment>
<dbReference type="GO" id="GO:0016705">
    <property type="term" value="F:oxidoreductase activity, acting on paired donors, with incorporation or reduction of molecular oxygen"/>
    <property type="evidence" value="ECO:0007669"/>
    <property type="project" value="InterPro"/>
</dbReference>
<dbReference type="GO" id="GO:0020037">
    <property type="term" value="F:heme binding"/>
    <property type="evidence" value="ECO:0007669"/>
    <property type="project" value="InterPro"/>
</dbReference>
<dbReference type="Proteomes" id="UP001140560">
    <property type="component" value="Unassembled WGS sequence"/>
</dbReference>
<dbReference type="PROSITE" id="PS00086">
    <property type="entry name" value="CYTOCHROME_P450"/>
    <property type="match status" value="1"/>
</dbReference>
<dbReference type="InterPro" id="IPR017972">
    <property type="entry name" value="Cyt_P450_CS"/>
</dbReference>
<dbReference type="InterPro" id="IPR036396">
    <property type="entry name" value="Cyt_P450_sf"/>
</dbReference>
<dbReference type="InterPro" id="IPR001128">
    <property type="entry name" value="Cyt_P450"/>
</dbReference>
<evidence type="ECO:0000256" key="6">
    <source>
        <dbReference type="RuleBase" id="RU000461"/>
    </source>
</evidence>
<dbReference type="PRINTS" id="PR00385">
    <property type="entry name" value="P450"/>
</dbReference>
<evidence type="ECO:0000313" key="8">
    <source>
        <dbReference type="Proteomes" id="UP001140560"/>
    </source>
</evidence>
<dbReference type="EMBL" id="JAPEUY010000019">
    <property type="protein sequence ID" value="KAJ4363690.1"/>
    <property type="molecule type" value="Genomic_DNA"/>
</dbReference>
<keyword evidence="6" id="KW-0560">Oxidoreductase</keyword>
<dbReference type="SUPFAM" id="SSF48264">
    <property type="entry name" value="Cytochrome P450"/>
    <property type="match status" value="1"/>
</dbReference>
<dbReference type="InterPro" id="IPR050121">
    <property type="entry name" value="Cytochrome_P450_monoxygenase"/>
</dbReference>
<keyword evidence="4 5" id="KW-0408">Iron</keyword>
<dbReference type="PANTHER" id="PTHR24305">
    <property type="entry name" value="CYTOCHROME P450"/>
    <property type="match status" value="1"/>
</dbReference>
<comment type="caution">
    <text evidence="7">The sequence shown here is derived from an EMBL/GenBank/DDBJ whole genome shotgun (WGS) entry which is preliminary data.</text>
</comment>
<evidence type="ECO:0000256" key="4">
    <source>
        <dbReference type="ARBA" id="ARBA00023004"/>
    </source>
</evidence>
<keyword evidence="5 6" id="KW-0349">Heme</keyword>
<protein>
    <recommendedName>
        <fullName evidence="9">Cytochrome P450</fullName>
    </recommendedName>
</protein>
<evidence type="ECO:0000256" key="2">
    <source>
        <dbReference type="ARBA" id="ARBA00010617"/>
    </source>
</evidence>
<name>A0A9W9CID1_9PLEO</name>
<keyword evidence="6" id="KW-0503">Monooxygenase</keyword>
<feature type="binding site" description="axial binding residue" evidence="5">
    <location>
        <position position="341"/>
    </location>
    <ligand>
        <name>heme</name>
        <dbReference type="ChEBI" id="CHEBI:30413"/>
    </ligand>
    <ligandPart>
        <name>Fe</name>
        <dbReference type="ChEBI" id="CHEBI:18248"/>
    </ligandPart>
</feature>
<proteinExistence type="inferred from homology"/>
<keyword evidence="8" id="KW-1185">Reference proteome</keyword>
<accession>A0A9W9CID1</accession>
<evidence type="ECO:0008006" key="9">
    <source>
        <dbReference type="Google" id="ProtNLM"/>
    </source>
</evidence>
<dbReference type="InterPro" id="IPR002401">
    <property type="entry name" value="Cyt_P450_E_grp-I"/>
</dbReference>
<dbReference type="CDD" id="cd11070">
    <property type="entry name" value="CYP56-like"/>
    <property type="match status" value="1"/>
</dbReference>
<evidence type="ECO:0000313" key="7">
    <source>
        <dbReference type="EMBL" id="KAJ4363690.1"/>
    </source>
</evidence>
<organism evidence="7 8">
    <name type="scientific">Neocucurbitaria cava</name>
    <dbReference type="NCBI Taxonomy" id="798079"/>
    <lineage>
        <taxon>Eukaryota</taxon>
        <taxon>Fungi</taxon>
        <taxon>Dikarya</taxon>
        <taxon>Ascomycota</taxon>
        <taxon>Pezizomycotina</taxon>
        <taxon>Dothideomycetes</taxon>
        <taxon>Pleosporomycetidae</taxon>
        <taxon>Pleosporales</taxon>
        <taxon>Pleosporineae</taxon>
        <taxon>Cucurbitariaceae</taxon>
        <taxon>Neocucurbitaria</taxon>
    </lineage>
</organism>
<dbReference type="GO" id="GO:0005506">
    <property type="term" value="F:iron ion binding"/>
    <property type="evidence" value="ECO:0007669"/>
    <property type="project" value="InterPro"/>
</dbReference>